<keyword evidence="10 12" id="KW-0472">Membrane</keyword>
<evidence type="ECO:0000313" key="16">
    <source>
        <dbReference type="Proteomes" id="UP001529340"/>
    </source>
</evidence>
<keyword evidence="5" id="KW-0808">Transferase</keyword>
<evidence type="ECO:0000256" key="7">
    <source>
        <dbReference type="ARBA" id="ARBA00022692"/>
    </source>
</evidence>
<evidence type="ECO:0000256" key="6">
    <source>
        <dbReference type="ARBA" id="ARBA00022683"/>
    </source>
</evidence>
<feature type="transmembrane region" description="Helical" evidence="12">
    <location>
        <begin position="213"/>
        <end position="231"/>
    </location>
</feature>
<dbReference type="PROSITE" id="PS01035">
    <property type="entry name" value="PTS_EIIB_TYPE_1_CYS"/>
    <property type="match status" value="1"/>
</dbReference>
<keyword evidence="16" id="KW-1185">Reference proteome</keyword>
<dbReference type="PROSITE" id="PS51103">
    <property type="entry name" value="PTS_EIIC_TYPE_1"/>
    <property type="match status" value="1"/>
</dbReference>
<name>A0ABT7UEK1_9FIRM</name>
<evidence type="ECO:0000256" key="12">
    <source>
        <dbReference type="SAM" id="Phobius"/>
    </source>
</evidence>
<keyword evidence="6" id="KW-0598">Phosphotransferase system</keyword>
<evidence type="ECO:0000256" key="2">
    <source>
        <dbReference type="ARBA" id="ARBA00022448"/>
    </source>
</evidence>
<dbReference type="PROSITE" id="PS51098">
    <property type="entry name" value="PTS_EIIB_TYPE_1"/>
    <property type="match status" value="1"/>
</dbReference>
<feature type="transmembrane region" description="Helical" evidence="12">
    <location>
        <begin position="49"/>
        <end position="70"/>
    </location>
</feature>
<evidence type="ECO:0000256" key="10">
    <source>
        <dbReference type="ARBA" id="ARBA00023136"/>
    </source>
</evidence>
<dbReference type="InterPro" id="IPR003352">
    <property type="entry name" value="PTS_EIIC"/>
</dbReference>
<dbReference type="InterPro" id="IPR018113">
    <property type="entry name" value="PTrfase_EIIB_Cys"/>
</dbReference>
<keyword evidence="9 12" id="KW-1133">Transmembrane helix</keyword>
<comment type="subcellular location">
    <subcellularLocation>
        <location evidence="1">Cell membrane</location>
        <topology evidence="1">Multi-pass membrane protein</topology>
    </subcellularLocation>
</comment>
<dbReference type="Proteomes" id="UP001529340">
    <property type="component" value="Unassembled WGS sequence"/>
</dbReference>
<dbReference type="PANTHER" id="PTHR30009:SF12">
    <property type="entry name" value="PHOSPHOTRANSFERASE IIC COMPONENT GLVC"/>
    <property type="match status" value="1"/>
</dbReference>
<feature type="transmembrane region" description="Helical" evidence="12">
    <location>
        <begin position="394"/>
        <end position="415"/>
    </location>
</feature>
<evidence type="ECO:0000256" key="11">
    <source>
        <dbReference type="PROSITE-ProRule" id="PRU00421"/>
    </source>
</evidence>
<sequence length="533" mass="58618">MKEKINGVLQLFAGAMMVPIIVLVAAGFCVGFGAPIAMLMPQGSIFQAFFNLLSSIGSMIMNNTPLWFVIGISFGLAKQEKGWAAFSGFVMFMFVNTVIGKYASFQGWDAQTTTVDHLMNTLHYTLSEAQDFNQLWTTIAGMFTMNMSIFGSIIIALVTVWLHNRLYDCKLPNAFSYFAGPRAVIILAPLVAIVLGIALYYVWPYVAMCMRQLASFITSSGLFGTFLYGVADRSLLPFGLHHLVTLPLKYSYLGGSMVVDGVLYEGVANINTALVASADAVGLLVRNFESGRILSNFGSLTGAGLAMYVCAKKENRKKAAAILIPTVLTAFLVGITEPIEFTILFASPALYYLVHVPLSGLAFVLTELTQVSIQGFAAIFMIPNLLQPDKVHAMSLLILIPLFFLLYFVIFRWAIIKFDIPTPGRRDNTFRLAGKKEIKAHKQGNKDQVLAMEIVENMGGKTNILSVENCATRLRVTLADRDRMAEDALWHELGAMGVVRNGNQFQIIFGPQVMSIATAVKQYLQQEHPADQT</sequence>
<dbReference type="SUPFAM" id="SSF55604">
    <property type="entry name" value="Glucose permease domain IIB"/>
    <property type="match status" value="1"/>
</dbReference>
<dbReference type="InterPro" id="IPR036878">
    <property type="entry name" value="Glu_permease_IIB"/>
</dbReference>
<evidence type="ECO:0000256" key="3">
    <source>
        <dbReference type="ARBA" id="ARBA00022475"/>
    </source>
</evidence>
<organism evidence="15 16">
    <name type="scientific">Amedibacillus dolichus</name>
    <dbReference type="NCBI Taxonomy" id="31971"/>
    <lineage>
        <taxon>Bacteria</taxon>
        <taxon>Bacillati</taxon>
        <taxon>Bacillota</taxon>
        <taxon>Erysipelotrichia</taxon>
        <taxon>Erysipelotrichales</taxon>
        <taxon>Erysipelotrichaceae</taxon>
        <taxon>Amedibacillus</taxon>
    </lineage>
</organism>
<feature type="transmembrane region" description="Helical" evidence="12">
    <location>
        <begin position="323"/>
        <end position="354"/>
    </location>
</feature>
<feature type="transmembrane region" description="Helical" evidence="12">
    <location>
        <begin position="82"/>
        <end position="99"/>
    </location>
</feature>
<proteinExistence type="predicted"/>
<evidence type="ECO:0000256" key="4">
    <source>
        <dbReference type="ARBA" id="ARBA00022597"/>
    </source>
</evidence>
<dbReference type="InterPro" id="IPR050429">
    <property type="entry name" value="PTS_Glucose_EIICBA"/>
</dbReference>
<keyword evidence="2" id="KW-0813">Transport</keyword>
<reference evidence="15" key="2">
    <citation type="submission" date="2023-06" db="EMBL/GenBank/DDBJ databases">
        <authorList>
            <person name="Zeman M."/>
            <person name="Kubasova T."/>
            <person name="Jahodarova E."/>
            <person name="Nykrynova M."/>
            <person name="Rychlik I."/>
        </authorList>
    </citation>
    <scope>NUCLEOTIDE SEQUENCE</scope>
    <source>
        <strain evidence="15">ET39</strain>
    </source>
</reference>
<dbReference type="Pfam" id="PF02378">
    <property type="entry name" value="PTS_EIIC"/>
    <property type="match status" value="1"/>
</dbReference>
<feature type="active site" description="Phosphocysteine intermediate; for EIIB activity" evidence="11">
    <location>
        <position position="470"/>
    </location>
</feature>
<accession>A0ABT7UEK1</accession>
<feature type="transmembrane region" description="Helical" evidence="12">
    <location>
        <begin position="293"/>
        <end position="311"/>
    </location>
</feature>
<evidence type="ECO:0000256" key="9">
    <source>
        <dbReference type="ARBA" id="ARBA00022989"/>
    </source>
</evidence>
<evidence type="ECO:0000313" key="15">
    <source>
        <dbReference type="EMBL" id="MDM8157330.1"/>
    </source>
</evidence>
<feature type="transmembrane region" description="Helical" evidence="12">
    <location>
        <begin position="360"/>
        <end position="382"/>
    </location>
</feature>
<dbReference type="InterPro" id="IPR001996">
    <property type="entry name" value="PTS_IIB_1"/>
</dbReference>
<dbReference type="CDD" id="cd00212">
    <property type="entry name" value="PTS_IIB_glc"/>
    <property type="match status" value="1"/>
</dbReference>
<evidence type="ECO:0000259" key="13">
    <source>
        <dbReference type="PROSITE" id="PS51098"/>
    </source>
</evidence>
<keyword evidence="7 12" id="KW-0812">Transmembrane</keyword>
<dbReference type="PANTHER" id="PTHR30009">
    <property type="entry name" value="CYTOCHROME C-TYPE SYNTHESIS PROTEIN AND PTS TRANSMEMBRANE COMPONENT"/>
    <property type="match status" value="1"/>
</dbReference>
<evidence type="ECO:0000256" key="1">
    <source>
        <dbReference type="ARBA" id="ARBA00004651"/>
    </source>
</evidence>
<gene>
    <name evidence="15" type="ORF">QUV96_06740</name>
</gene>
<comment type="caution">
    <text evidence="15">The sequence shown here is derived from an EMBL/GenBank/DDBJ whole genome shotgun (WGS) entry which is preliminary data.</text>
</comment>
<evidence type="ECO:0000256" key="8">
    <source>
        <dbReference type="ARBA" id="ARBA00022777"/>
    </source>
</evidence>
<evidence type="ECO:0000259" key="14">
    <source>
        <dbReference type="PROSITE" id="PS51103"/>
    </source>
</evidence>
<dbReference type="InterPro" id="IPR013013">
    <property type="entry name" value="PTS_EIIC_1"/>
</dbReference>
<reference evidence="15" key="1">
    <citation type="submission" date="2023-06" db="EMBL/GenBank/DDBJ databases">
        <title>Identification and characterization of horizontal gene transfer across gut microbiota members of farm animals based on homology search.</title>
        <authorList>
            <person name="Schwarzerova J."/>
            <person name="Nykrynova M."/>
            <person name="Jureckova K."/>
            <person name="Cejkova D."/>
            <person name="Rychlik I."/>
        </authorList>
    </citation>
    <scope>NUCLEOTIDE SEQUENCE</scope>
    <source>
        <strain evidence="15">ET39</strain>
    </source>
</reference>
<evidence type="ECO:0000256" key="5">
    <source>
        <dbReference type="ARBA" id="ARBA00022679"/>
    </source>
</evidence>
<dbReference type="NCBIfam" id="TIGR00826">
    <property type="entry name" value="EIIB_glc"/>
    <property type="match status" value="1"/>
</dbReference>
<dbReference type="EMBL" id="JAUDCG010000025">
    <property type="protein sequence ID" value="MDM8157330.1"/>
    <property type="molecule type" value="Genomic_DNA"/>
</dbReference>
<feature type="transmembrane region" description="Helical" evidence="12">
    <location>
        <begin position="143"/>
        <end position="163"/>
    </location>
</feature>
<keyword evidence="3" id="KW-1003">Cell membrane</keyword>
<keyword evidence="8" id="KW-0418">Kinase</keyword>
<feature type="domain" description="PTS EIIC type-1" evidence="14">
    <location>
        <begin position="3"/>
        <end position="427"/>
    </location>
</feature>
<feature type="transmembrane region" description="Helical" evidence="12">
    <location>
        <begin position="183"/>
        <end position="201"/>
    </location>
</feature>
<feature type="domain" description="PTS EIIB type-1" evidence="13">
    <location>
        <begin position="448"/>
        <end position="530"/>
    </location>
</feature>
<dbReference type="Gene3D" id="3.30.1360.60">
    <property type="entry name" value="Glucose permease domain IIB"/>
    <property type="match status" value="1"/>
</dbReference>
<dbReference type="RefSeq" id="WP_289607790.1">
    <property type="nucleotide sequence ID" value="NZ_JAUDCG010000025.1"/>
</dbReference>
<dbReference type="Pfam" id="PF00367">
    <property type="entry name" value="PTS_EIIB"/>
    <property type="match status" value="1"/>
</dbReference>
<protein>
    <submittedName>
        <fullName evidence="15">PTS transporter subunit EIIC</fullName>
    </submittedName>
</protein>
<keyword evidence="4" id="KW-0762">Sugar transport</keyword>
<feature type="transmembrane region" description="Helical" evidence="12">
    <location>
        <begin position="12"/>
        <end position="37"/>
    </location>
</feature>